<keyword evidence="8 10" id="KW-0472">Membrane</keyword>
<feature type="transmembrane region" description="Helical" evidence="10">
    <location>
        <begin position="143"/>
        <end position="162"/>
    </location>
</feature>
<feature type="transmembrane region" description="Helical" evidence="10">
    <location>
        <begin position="63"/>
        <end position="84"/>
    </location>
</feature>
<dbReference type="GO" id="GO:0006614">
    <property type="term" value="P:SRP-dependent cotranslational protein targeting to membrane"/>
    <property type="evidence" value="ECO:0007669"/>
    <property type="project" value="InterPro"/>
</dbReference>
<keyword evidence="12" id="KW-1185">Reference proteome</keyword>
<evidence type="ECO:0000256" key="4">
    <source>
        <dbReference type="ARBA" id="ARBA00022231"/>
    </source>
</evidence>
<evidence type="ECO:0000313" key="12">
    <source>
        <dbReference type="Proteomes" id="UP001378592"/>
    </source>
</evidence>
<evidence type="ECO:0000256" key="7">
    <source>
        <dbReference type="ARBA" id="ARBA00022989"/>
    </source>
</evidence>
<comment type="caution">
    <text evidence="11">The sequence shown here is derived from an EMBL/GenBank/DDBJ whole genome shotgun (WGS) entry which is preliminary data.</text>
</comment>
<reference evidence="11 12" key="1">
    <citation type="submission" date="2024-03" db="EMBL/GenBank/DDBJ databases">
        <title>The genome assembly and annotation of the cricket Gryllus longicercus Weissman &amp; Gray.</title>
        <authorList>
            <person name="Szrajer S."/>
            <person name="Gray D."/>
            <person name="Ylla G."/>
        </authorList>
    </citation>
    <scope>NUCLEOTIDE SEQUENCE [LARGE SCALE GENOMIC DNA]</scope>
    <source>
        <strain evidence="11">DAG 2021-001</strain>
        <tissue evidence="11">Whole body minus gut</tissue>
    </source>
</reference>
<proteinExistence type="inferred from homology"/>
<dbReference type="Proteomes" id="UP001378592">
    <property type="component" value="Unassembled WGS sequence"/>
</dbReference>
<sequence length="190" mass="21478">MKNSAAKSSGKQPKSFTREEELLLQDFSRNVTTKSSALFYGNALIVTSIPIWLFYRIHMIDVYSSIISFIVVTLVSTYLVALAYKNTKFILKHKVAVKREEAVTREMTKKLAEDKKMSKKEKDERILWKKNEVADFEATTFSIFYNNALFLALVIFTSFYVLKTFTPAVNYILSVGSAGGLIALLSTGSQ</sequence>
<gene>
    <name evidence="11" type="ORF">R5R35_007825</name>
</gene>
<dbReference type="PANTHER" id="PTHR13399:SF2">
    <property type="entry name" value="TRANSLOCON-ASSOCIATED PROTEIN SUBUNIT GAMMA"/>
    <property type="match status" value="1"/>
</dbReference>
<dbReference type="Pfam" id="PF07074">
    <property type="entry name" value="TRAP-gamma"/>
    <property type="match status" value="1"/>
</dbReference>
<feature type="transmembrane region" description="Helical" evidence="10">
    <location>
        <begin position="37"/>
        <end position="57"/>
    </location>
</feature>
<keyword evidence="7 10" id="KW-1133">Transmembrane helix</keyword>
<feature type="transmembrane region" description="Helical" evidence="10">
    <location>
        <begin position="168"/>
        <end position="187"/>
    </location>
</feature>
<dbReference type="InterPro" id="IPR009779">
    <property type="entry name" value="SSR3"/>
</dbReference>
<evidence type="ECO:0000256" key="3">
    <source>
        <dbReference type="ARBA" id="ARBA00007990"/>
    </source>
</evidence>
<organism evidence="11 12">
    <name type="scientific">Gryllus longicercus</name>
    <dbReference type="NCBI Taxonomy" id="2509291"/>
    <lineage>
        <taxon>Eukaryota</taxon>
        <taxon>Metazoa</taxon>
        <taxon>Ecdysozoa</taxon>
        <taxon>Arthropoda</taxon>
        <taxon>Hexapoda</taxon>
        <taxon>Insecta</taxon>
        <taxon>Pterygota</taxon>
        <taxon>Neoptera</taxon>
        <taxon>Polyneoptera</taxon>
        <taxon>Orthoptera</taxon>
        <taxon>Ensifera</taxon>
        <taxon>Gryllidea</taxon>
        <taxon>Grylloidea</taxon>
        <taxon>Gryllidae</taxon>
        <taxon>Gryllinae</taxon>
        <taxon>Gryllus</taxon>
    </lineage>
</organism>
<evidence type="ECO:0000256" key="6">
    <source>
        <dbReference type="ARBA" id="ARBA00022824"/>
    </source>
</evidence>
<evidence type="ECO:0000256" key="1">
    <source>
        <dbReference type="ARBA" id="ARBA00002838"/>
    </source>
</evidence>
<comment type="subcellular location">
    <subcellularLocation>
        <location evidence="2">Endoplasmic reticulum membrane</location>
        <topology evidence="2">Multi-pass membrane protein</topology>
    </subcellularLocation>
</comment>
<evidence type="ECO:0000256" key="10">
    <source>
        <dbReference type="SAM" id="Phobius"/>
    </source>
</evidence>
<comment type="function">
    <text evidence="1">TRAP proteins are part of a complex whose function is to bind calcium to the ER membrane and thereby regulate the retention of ER resident proteins.</text>
</comment>
<protein>
    <recommendedName>
        <fullName evidence="4">Translocon-associated protein subunit gamma</fullName>
    </recommendedName>
    <alternativeName>
        <fullName evidence="9">Signal sequence receptor subunit gamma</fullName>
    </alternativeName>
</protein>
<evidence type="ECO:0000313" key="11">
    <source>
        <dbReference type="EMBL" id="KAK7874361.1"/>
    </source>
</evidence>
<comment type="similarity">
    <text evidence="3">Belongs to the TRAP-gamma family.</text>
</comment>
<name>A0AAN9W591_9ORTH</name>
<dbReference type="AlphaFoldDB" id="A0AAN9W591"/>
<evidence type="ECO:0000256" key="9">
    <source>
        <dbReference type="ARBA" id="ARBA00030917"/>
    </source>
</evidence>
<accession>A0AAN9W591</accession>
<evidence type="ECO:0000256" key="5">
    <source>
        <dbReference type="ARBA" id="ARBA00022692"/>
    </source>
</evidence>
<keyword evidence="5 10" id="KW-0812">Transmembrane</keyword>
<dbReference type="PANTHER" id="PTHR13399">
    <property type="entry name" value="TRANSLOCON-ASSOCIATED PROTEIN TRAP , GAMMA SUBUNIT"/>
    <property type="match status" value="1"/>
</dbReference>
<dbReference type="EMBL" id="JAZDUA010000003">
    <property type="protein sequence ID" value="KAK7874361.1"/>
    <property type="molecule type" value="Genomic_DNA"/>
</dbReference>
<evidence type="ECO:0000256" key="8">
    <source>
        <dbReference type="ARBA" id="ARBA00023136"/>
    </source>
</evidence>
<dbReference type="GO" id="GO:0005789">
    <property type="term" value="C:endoplasmic reticulum membrane"/>
    <property type="evidence" value="ECO:0007669"/>
    <property type="project" value="UniProtKB-SubCell"/>
</dbReference>
<evidence type="ECO:0000256" key="2">
    <source>
        <dbReference type="ARBA" id="ARBA00004477"/>
    </source>
</evidence>
<keyword evidence="6" id="KW-0256">Endoplasmic reticulum</keyword>